<dbReference type="Gene3D" id="3.30.70.3490">
    <property type="match status" value="1"/>
</dbReference>
<dbReference type="InterPro" id="IPR037239">
    <property type="entry name" value="OSBP_sf"/>
</dbReference>
<proteinExistence type="predicted"/>
<organism evidence="2 3">
    <name type="scientific">Caerostris darwini</name>
    <dbReference type="NCBI Taxonomy" id="1538125"/>
    <lineage>
        <taxon>Eukaryota</taxon>
        <taxon>Metazoa</taxon>
        <taxon>Ecdysozoa</taxon>
        <taxon>Arthropoda</taxon>
        <taxon>Chelicerata</taxon>
        <taxon>Arachnida</taxon>
        <taxon>Araneae</taxon>
        <taxon>Araneomorphae</taxon>
        <taxon>Entelegynae</taxon>
        <taxon>Araneoidea</taxon>
        <taxon>Araneidae</taxon>
        <taxon>Caerostris</taxon>
    </lineage>
</organism>
<dbReference type="PANTHER" id="PTHR10972">
    <property type="entry name" value="OXYSTEROL-BINDING PROTEIN-RELATED"/>
    <property type="match status" value="1"/>
</dbReference>
<dbReference type="EMBL" id="BPLQ01003851">
    <property type="protein sequence ID" value="GIY03832.1"/>
    <property type="molecule type" value="Genomic_DNA"/>
</dbReference>
<dbReference type="GO" id="GO:0032934">
    <property type="term" value="F:sterol binding"/>
    <property type="evidence" value="ECO:0007669"/>
    <property type="project" value="TreeGrafter"/>
</dbReference>
<dbReference type="Pfam" id="PF01237">
    <property type="entry name" value="Oxysterol_BP"/>
    <property type="match status" value="1"/>
</dbReference>
<dbReference type="AlphaFoldDB" id="A0AAV4Q3H4"/>
<dbReference type="SUPFAM" id="SSF144000">
    <property type="entry name" value="Oxysterol-binding protein-like"/>
    <property type="match status" value="1"/>
</dbReference>
<evidence type="ECO:0000313" key="3">
    <source>
        <dbReference type="Proteomes" id="UP001054837"/>
    </source>
</evidence>
<accession>A0AAV4Q3H4</accession>
<reference evidence="2 3" key="1">
    <citation type="submission" date="2021-06" db="EMBL/GenBank/DDBJ databases">
        <title>Caerostris darwini draft genome.</title>
        <authorList>
            <person name="Kono N."/>
            <person name="Arakawa K."/>
        </authorList>
    </citation>
    <scope>NUCLEOTIDE SEQUENCE [LARGE SCALE GENOMIC DNA]</scope>
</reference>
<evidence type="ECO:0000256" key="1">
    <source>
        <dbReference type="SAM" id="MobiDB-lite"/>
    </source>
</evidence>
<dbReference type="InterPro" id="IPR000648">
    <property type="entry name" value="Oxysterol-bd"/>
</dbReference>
<comment type="caution">
    <text evidence="2">The sequence shown here is derived from an EMBL/GenBank/DDBJ whole genome shotgun (WGS) entry which is preliminary data.</text>
</comment>
<protein>
    <submittedName>
        <fullName evidence="2">Oxysterol-binding protein-related protein 1</fullName>
    </submittedName>
</protein>
<evidence type="ECO:0000313" key="2">
    <source>
        <dbReference type="EMBL" id="GIY03832.1"/>
    </source>
</evidence>
<dbReference type="GO" id="GO:0005829">
    <property type="term" value="C:cytosol"/>
    <property type="evidence" value="ECO:0007669"/>
    <property type="project" value="TreeGrafter"/>
</dbReference>
<gene>
    <name evidence="2" type="primary">X975_15810</name>
    <name evidence="2" type="ORF">CDAR_607181</name>
</gene>
<keyword evidence="3" id="KW-1185">Reference proteome</keyword>
<name>A0AAV4Q3H4_9ARAC</name>
<feature type="region of interest" description="Disordered" evidence="1">
    <location>
        <begin position="1"/>
        <end position="54"/>
    </location>
</feature>
<dbReference type="GO" id="GO:0097038">
    <property type="term" value="C:perinuclear endoplasmic reticulum"/>
    <property type="evidence" value="ECO:0007669"/>
    <property type="project" value="TreeGrafter"/>
</dbReference>
<feature type="compositionally biased region" description="Polar residues" evidence="1">
    <location>
        <begin position="129"/>
        <end position="147"/>
    </location>
</feature>
<feature type="region of interest" description="Disordered" evidence="1">
    <location>
        <begin position="111"/>
        <end position="156"/>
    </location>
</feature>
<dbReference type="Proteomes" id="UP001054837">
    <property type="component" value="Unassembled WGS sequence"/>
</dbReference>
<dbReference type="GO" id="GO:0005886">
    <property type="term" value="C:plasma membrane"/>
    <property type="evidence" value="ECO:0007669"/>
    <property type="project" value="TreeGrafter"/>
</dbReference>
<feature type="compositionally biased region" description="Polar residues" evidence="1">
    <location>
        <begin position="15"/>
        <end position="24"/>
    </location>
</feature>
<feature type="region of interest" description="Disordered" evidence="1">
    <location>
        <begin position="206"/>
        <end position="239"/>
    </location>
</feature>
<feature type="compositionally biased region" description="Basic and acidic residues" evidence="1">
    <location>
        <begin position="217"/>
        <end position="230"/>
    </location>
</feature>
<sequence length="323" mass="36909">MQNAGEDSNHDTPTKKFSNKLNVLTRSFTGGGSRGSTSPEPPVSPHSSNALKHQDIGHVQPILITDLEEDLLNAVNRNPSTSVCALVASTIESLSILWRIMHIEGLHDFHLQRDQDPPEDDNGAIPKSDSASSLDIPNSTTLWQVQQRPDDSLKVSTNSLKRPKNILGKTLLYYNFTSFAMALNELQDSWRKSLPRTDSRLRPDIRMLEQADTEGAATEKNRLEEKQRDARKQRKKKKETWKPKWFNQGKVSHIKNEIWIFQQHVLVKRIRGLPGHLLVWQEAGRMEREDKATVYLFWLDQGQIIKLLEQKVIAVLMLVHVKH</sequence>
<dbReference type="PANTHER" id="PTHR10972:SF209">
    <property type="entry name" value="OXYSTEROL-BINDING PROTEIN"/>
    <property type="match status" value="1"/>
</dbReference>